<dbReference type="Gene3D" id="3.40.50.720">
    <property type="entry name" value="NAD(P)-binding Rossmann-like Domain"/>
    <property type="match status" value="2"/>
</dbReference>
<dbReference type="CDD" id="cd05237">
    <property type="entry name" value="UDP_invert_4-6DH_SDR_e"/>
    <property type="match status" value="1"/>
</dbReference>
<keyword evidence="5" id="KW-1185">Reference proteome</keyword>
<name>A0A6S7E772_9BURK</name>
<dbReference type="SUPFAM" id="SSF51735">
    <property type="entry name" value="NAD(P)-binding Rossmann-fold domains"/>
    <property type="match status" value="1"/>
</dbReference>
<dbReference type="Pfam" id="PF02719">
    <property type="entry name" value="Polysacc_synt_2"/>
    <property type="match status" value="1"/>
</dbReference>
<keyword evidence="2" id="KW-0472">Membrane</keyword>
<dbReference type="Pfam" id="PF13727">
    <property type="entry name" value="CoA_binding_3"/>
    <property type="match status" value="1"/>
</dbReference>
<dbReference type="AlphaFoldDB" id="A0A6S7E772"/>
<evidence type="ECO:0000256" key="1">
    <source>
        <dbReference type="ARBA" id="ARBA00007430"/>
    </source>
</evidence>
<feature type="domain" description="Polysaccharide biosynthesis protein CapD-like" evidence="3">
    <location>
        <begin position="290"/>
        <end position="581"/>
    </location>
</feature>
<organism evidence="4 5">
    <name type="scientific">Achromobacter dolens</name>
    <dbReference type="NCBI Taxonomy" id="1287738"/>
    <lineage>
        <taxon>Bacteria</taxon>
        <taxon>Pseudomonadati</taxon>
        <taxon>Pseudomonadota</taxon>
        <taxon>Betaproteobacteria</taxon>
        <taxon>Burkholderiales</taxon>
        <taxon>Alcaligenaceae</taxon>
        <taxon>Achromobacter</taxon>
    </lineage>
</organism>
<evidence type="ECO:0000256" key="2">
    <source>
        <dbReference type="SAM" id="Phobius"/>
    </source>
</evidence>
<protein>
    <recommendedName>
        <fullName evidence="3">Polysaccharide biosynthesis protein CapD-like domain-containing protein</fullName>
    </recommendedName>
</protein>
<feature type="transmembrane region" description="Helical" evidence="2">
    <location>
        <begin position="54"/>
        <end position="78"/>
    </location>
</feature>
<gene>
    <name evidence="4" type="ORF">LMG26841_04344</name>
</gene>
<reference evidence="4 5" key="1">
    <citation type="submission" date="2020-04" db="EMBL/GenBank/DDBJ databases">
        <authorList>
            <person name="De Canck E."/>
        </authorList>
    </citation>
    <scope>NUCLEOTIDE SEQUENCE [LARGE SCALE GENOMIC DNA]</scope>
    <source>
        <strain evidence="4 5">LMG 26841</strain>
    </source>
</reference>
<dbReference type="RefSeq" id="WP_054500289.1">
    <property type="nucleotide sequence ID" value="NZ_CADIKW010000010.1"/>
</dbReference>
<evidence type="ECO:0000313" key="5">
    <source>
        <dbReference type="Proteomes" id="UP000494272"/>
    </source>
</evidence>
<feature type="transmembrane region" description="Helical" evidence="2">
    <location>
        <begin position="85"/>
        <end position="107"/>
    </location>
</feature>
<proteinExistence type="inferred from homology"/>
<feature type="transmembrane region" description="Helical" evidence="2">
    <location>
        <begin position="113"/>
        <end position="131"/>
    </location>
</feature>
<dbReference type="InterPro" id="IPR036291">
    <property type="entry name" value="NAD(P)-bd_dom_sf"/>
</dbReference>
<dbReference type="GeneID" id="94357888"/>
<accession>A0A6S7E772</accession>
<feature type="transmembrane region" description="Helical" evidence="2">
    <location>
        <begin position="21"/>
        <end position="42"/>
    </location>
</feature>
<sequence>MPTLPYALRSVFVSLPRRYKQTLAVLMDAGILLATFQLALWFRFEFFFLDQHYMLLAISACVGGVIAMGALGLYLHVLRYMNERVVFAVVGGVIVSVMVVTAVATFFQLPTGLSRGVLIIYALLAVGSLLGSRSLARRVLFPGAYHMTDMRIPVVIYGAGSAGSQLAAALRAGTHYLPVALIDDDNAKRKLMIAGLRVYPPQGLPKLIERHAVRQLLIAIPAASPAQIRRIVEFTAPYRLRIRLVPSLREFVDNPEGPRLRDLQIEDLLGRDSVAPVPALLDSCVRGKSVFVSGAGGSIGSELCRQILALQPKRLVLFEMAEPSLYTIEHELRQQAKGTQIEIAAVLGSVRDYDHCVSRLRQFEVETVYHAAAYKHVPIVEENIIEGIRTNTFGTLALARAAVSAGIRDFVLISTDKAVRPTNVMGASKRLAELVLQAYAQLPESPRFSMVRFGNVLGSSGSVVPLFHRQIIAGGPLTLTHNEITRYFMTIPEAAQLVLQAGAMGESGSVFVLDMGEPVKIRDLAVRMIHMYGLTVRDQEHPEGDIEILVTGLRAGEKLYEELLIDATAVKTMHPRIMRAKERSLDYDPLMRQLAQMEQALVSGDIESALEILCTLVPEYTRGCP</sequence>
<dbReference type="PANTHER" id="PTHR43318">
    <property type="entry name" value="UDP-N-ACETYLGLUCOSAMINE 4,6-DEHYDRATASE"/>
    <property type="match status" value="1"/>
</dbReference>
<dbReference type="InterPro" id="IPR051203">
    <property type="entry name" value="Polysaccharide_Synthase-Rel"/>
</dbReference>
<evidence type="ECO:0000313" key="4">
    <source>
        <dbReference type="EMBL" id="CAB3898331.1"/>
    </source>
</evidence>
<comment type="similarity">
    <text evidence="1">Belongs to the polysaccharide synthase family.</text>
</comment>
<dbReference type="PANTHER" id="PTHR43318:SF1">
    <property type="entry name" value="POLYSACCHARIDE BIOSYNTHESIS PROTEIN EPSC-RELATED"/>
    <property type="match status" value="1"/>
</dbReference>
<keyword evidence="2" id="KW-1133">Transmembrane helix</keyword>
<dbReference type="EMBL" id="CADIKW010000010">
    <property type="protein sequence ID" value="CAB3898331.1"/>
    <property type="molecule type" value="Genomic_DNA"/>
</dbReference>
<dbReference type="InterPro" id="IPR029063">
    <property type="entry name" value="SAM-dependent_MTases_sf"/>
</dbReference>
<dbReference type="InterPro" id="IPR003869">
    <property type="entry name" value="Polysac_CapD-like"/>
</dbReference>
<dbReference type="SUPFAM" id="SSF53335">
    <property type="entry name" value="S-adenosyl-L-methionine-dependent methyltransferases"/>
    <property type="match status" value="1"/>
</dbReference>
<keyword evidence="2" id="KW-0812">Transmembrane</keyword>
<dbReference type="Proteomes" id="UP000494272">
    <property type="component" value="Unassembled WGS sequence"/>
</dbReference>
<evidence type="ECO:0000259" key="3">
    <source>
        <dbReference type="Pfam" id="PF02719"/>
    </source>
</evidence>